<dbReference type="Proteomes" id="UP000318554">
    <property type="component" value="Unassembled WGS sequence"/>
</dbReference>
<evidence type="ECO:0000313" key="8">
    <source>
        <dbReference type="EMBL" id="TSE20728.1"/>
    </source>
</evidence>
<dbReference type="PROSITE" id="PS50113">
    <property type="entry name" value="PAC"/>
    <property type="match status" value="1"/>
</dbReference>
<dbReference type="OrthoDB" id="8929028at2"/>
<keyword evidence="9" id="KW-1185">Reference proteome</keyword>
<feature type="domain" description="PAC" evidence="7">
    <location>
        <begin position="110"/>
        <end position="162"/>
    </location>
</feature>
<dbReference type="NCBIfam" id="TIGR00229">
    <property type="entry name" value="sensory_box"/>
    <property type="match status" value="1"/>
</dbReference>
<dbReference type="InterPro" id="IPR035965">
    <property type="entry name" value="PAS-like_dom_sf"/>
</dbReference>
<dbReference type="CDD" id="cd00130">
    <property type="entry name" value="PAS"/>
    <property type="match status" value="1"/>
</dbReference>
<dbReference type="SUPFAM" id="SSF55785">
    <property type="entry name" value="PYP-like sensor domain (PAS domain)"/>
    <property type="match status" value="1"/>
</dbReference>
<keyword evidence="5" id="KW-0418">Kinase</keyword>
<dbReference type="Gene3D" id="3.30.450.20">
    <property type="entry name" value="PAS domain"/>
    <property type="match status" value="1"/>
</dbReference>
<dbReference type="PANTHER" id="PTHR43304:SF1">
    <property type="entry name" value="PAC DOMAIN-CONTAINING PROTEIN"/>
    <property type="match status" value="1"/>
</dbReference>
<dbReference type="SMART" id="SM00086">
    <property type="entry name" value="PAC"/>
    <property type="match status" value="1"/>
</dbReference>
<dbReference type="Pfam" id="PF08447">
    <property type="entry name" value="PAS_3"/>
    <property type="match status" value="1"/>
</dbReference>
<dbReference type="InterPro" id="IPR000700">
    <property type="entry name" value="PAS-assoc_C"/>
</dbReference>
<evidence type="ECO:0000256" key="1">
    <source>
        <dbReference type="ARBA" id="ARBA00000085"/>
    </source>
</evidence>
<dbReference type="AlphaFoldDB" id="A0A554WAW2"/>
<evidence type="ECO:0000313" key="9">
    <source>
        <dbReference type="Proteomes" id="UP000318554"/>
    </source>
</evidence>
<dbReference type="InterPro" id="IPR013655">
    <property type="entry name" value="PAS_fold_3"/>
</dbReference>
<dbReference type="InterPro" id="IPR052162">
    <property type="entry name" value="Sensor_kinase/Photoreceptor"/>
</dbReference>
<reference evidence="8 9" key="1">
    <citation type="submission" date="2019-07" db="EMBL/GenBank/DDBJ databases">
        <title>Tepidimonas aquatica CLN-1 draft genome.</title>
        <authorList>
            <person name="Da Costa M.S."/>
            <person name="Froufe H.J.C."/>
            <person name="Egas C."/>
            <person name="Albuquerque L."/>
        </authorList>
    </citation>
    <scope>NUCLEOTIDE SEQUENCE [LARGE SCALE GENOMIC DNA]</scope>
    <source>
        <strain evidence="8 9">CLN-1</strain>
    </source>
</reference>
<evidence type="ECO:0000256" key="3">
    <source>
        <dbReference type="ARBA" id="ARBA00022553"/>
    </source>
</evidence>
<comment type="catalytic activity">
    <reaction evidence="1">
        <text>ATP + protein L-histidine = ADP + protein N-phospho-L-histidine.</text>
        <dbReference type="EC" id="2.7.13.3"/>
    </reaction>
</comment>
<proteinExistence type="predicted"/>
<organism evidence="8 9">
    <name type="scientific">Tepidimonas aquatica</name>
    <dbReference type="NCBI Taxonomy" id="247482"/>
    <lineage>
        <taxon>Bacteria</taxon>
        <taxon>Pseudomonadati</taxon>
        <taxon>Pseudomonadota</taxon>
        <taxon>Betaproteobacteria</taxon>
        <taxon>Burkholderiales</taxon>
        <taxon>Tepidimonas</taxon>
    </lineage>
</organism>
<keyword evidence="4 8" id="KW-0808">Transferase</keyword>
<sequence>MLIAFALLGWACAAAAGWAWWRARGRHHTTEGLLDDERQRFSELLDRLDIAHWRRNVDSGELWWSEVFRRMHGIGPQEPAARENALRHLVPDDRARVNQELEQAYQRGHGETHYRLRQPDGRITHHLLRITVTRDPASGQRIAYGINIDITERVRLEEALRQRSAYLEAIVHNLPLGPVNTTC</sequence>
<dbReference type="InterPro" id="IPR001610">
    <property type="entry name" value="PAC"/>
</dbReference>
<evidence type="ECO:0000256" key="2">
    <source>
        <dbReference type="ARBA" id="ARBA00012438"/>
    </source>
</evidence>
<evidence type="ECO:0000256" key="4">
    <source>
        <dbReference type="ARBA" id="ARBA00022679"/>
    </source>
</evidence>
<evidence type="ECO:0000259" key="6">
    <source>
        <dbReference type="PROSITE" id="PS50112"/>
    </source>
</evidence>
<dbReference type="Gene3D" id="2.10.70.100">
    <property type="match status" value="1"/>
</dbReference>
<dbReference type="PANTHER" id="PTHR43304">
    <property type="entry name" value="PHYTOCHROME-LIKE PROTEIN CPH1"/>
    <property type="match status" value="1"/>
</dbReference>
<protein>
    <recommendedName>
        <fullName evidence="2">histidine kinase</fullName>
        <ecNumber evidence="2">2.7.13.3</ecNumber>
    </recommendedName>
</protein>
<name>A0A554WAW2_9BURK</name>
<evidence type="ECO:0000259" key="7">
    <source>
        <dbReference type="PROSITE" id="PS50113"/>
    </source>
</evidence>
<keyword evidence="3" id="KW-0597">Phosphoprotein</keyword>
<comment type="caution">
    <text evidence="8">The sequence shown here is derived from an EMBL/GenBank/DDBJ whole genome shotgun (WGS) entry which is preliminary data.</text>
</comment>
<dbReference type="EC" id="2.7.13.3" evidence="2"/>
<dbReference type="RefSeq" id="WP_144326827.1">
    <property type="nucleotide sequence ID" value="NZ_VJNA01000040.1"/>
</dbReference>
<dbReference type="GO" id="GO:0004673">
    <property type="term" value="F:protein histidine kinase activity"/>
    <property type="evidence" value="ECO:0007669"/>
    <property type="project" value="UniProtKB-EC"/>
</dbReference>
<dbReference type="PROSITE" id="PS50112">
    <property type="entry name" value="PAS"/>
    <property type="match status" value="1"/>
</dbReference>
<accession>A0A554WAW2</accession>
<dbReference type="EMBL" id="VJNA01000040">
    <property type="protein sequence ID" value="TSE20728.1"/>
    <property type="molecule type" value="Genomic_DNA"/>
</dbReference>
<dbReference type="InterPro" id="IPR000014">
    <property type="entry name" value="PAS"/>
</dbReference>
<feature type="domain" description="PAS" evidence="6">
    <location>
        <begin position="37"/>
        <end position="108"/>
    </location>
</feature>
<gene>
    <name evidence="8" type="primary">fixL_2</name>
    <name evidence="8" type="ORF">Taqua_02345</name>
</gene>
<evidence type="ECO:0000256" key="5">
    <source>
        <dbReference type="ARBA" id="ARBA00022777"/>
    </source>
</evidence>